<dbReference type="InterPro" id="IPR015001">
    <property type="entry name" value="DUF1850"/>
</dbReference>
<organism evidence="2 3">
    <name type="scientific">Haloterrigena turkmenica (strain ATCC 51198 / DSM 5511 / JCM 9101 / NCIMB 13204 / VKM B-1734 / 4k)</name>
    <name type="common">Halococcus turkmenicus</name>
    <dbReference type="NCBI Taxonomy" id="543526"/>
    <lineage>
        <taxon>Archaea</taxon>
        <taxon>Methanobacteriati</taxon>
        <taxon>Methanobacteriota</taxon>
        <taxon>Stenosarchaea group</taxon>
        <taxon>Halobacteria</taxon>
        <taxon>Halobacteriales</taxon>
        <taxon>Natrialbaceae</taxon>
        <taxon>Haloterrigena</taxon>
    </lineage>
</organism>
<keyword evidence="1" id="KW-0812">Transmembrane</keyword>
<dbReference type="AlphaFoldDB" id="D2RTH1"/>
<dbReference type="HOGENOM" id="CLU_110564_0_0_2"/>
<dbReference type="RefSeq" id="WP_012941346.1">
    <property type="nucleotide sequence ID" value="NC_013743.1"/>
</dbReference>
<dbReference type="EMBL" id="CP001860">
    <property type="protein sequence ID" value="ADB59014.1"/>
    <property type="molecule type" value="Genomic_DNA"/>
</dbReference>
<keyword evidence="1" id="KW-1133">Transmembrane helix</keyword>
<evidence type="ECO:0008006" key="4">
    <source>
        <dbReference type="Google" id="ProtNLM"/>
    </source>
</evidence>
<dbReference type="OrthoDB" id="212141at2157"/>
<keyword evidence="3" id="KW-1185">Reference proteome</keyword>
<dbReference type="Proteomes" id="UP000001903">
    <property type="component" value="Chromosome"/>
</dbReference>
<keyword evidence="1" id="KW-0472">Membrane</keyword>
<name>D2RTH1_HALTV</name>
<proteinExistence type="predicted"/>
<dbReference type="KEGG" id="htu:Htur_0113"/>
<sequence>MERSTRWYVSAVVVSILVVFVATGAVVASGATERTLVVADADSGEPLLEVPVDEGDEVILSYTHSVEKTPVQDVYVVDGTELRADRMVFHSHGAGLPSDEPIERTDEGFVVAGEGSHEEIVVSPGSIAGHELIVDGERYDLVEQSNGSVVLEVDGTIGDRLTALRGIGSAVDDRSESDVRSGKLLV</sequence>
<reference evidence="2 3" key="1">
    <citation type="journal article" date="2010" name="Stand. Genomic Sci.">
        <title>Complete genome sequence of Haloterrigena turkmenica type strain (4k).</title>
        <authorList>
            <person name="Saunders E."/>
            <person name="Tindall B.J."/>
            <person name="Fahnrich R."/>
            <person name="Lapidus A."/>
            <person name="Copeland A."/>
            <person name="Del Rio T.G."/>
            <person name="Lucas S."/>
            <person name="Chen F."/>
            <person name="Tice H."/>
            <person name="Cheng J.F."/>
            <person name="Han C."/>
            <person name="Detter J.C."/>
            <person name="Bruce D."/>
            <person name="Goodwin L."/>
            <person name="Chain P."/>
            <person name="Pitluck S."/>
            <person name="Pati A."/>
            <person name="Ivanova N."/>
            <person name="Mavromatis K."/>
            <person name="Chen A."/>
            <person name="Palaniappan K."/>
            <person name="Land M."/>
            <person name="Hauser L."/>
            <person name="Chang Y.J."/>
            <person name="Jeffries C.D."/>
            <person name="Brettin T."/>
            <person name="Rohde M."/>
            <person name="Goker M."/>
            <person name="Bristow J."/>
            <person name="Eisen J.A."/>
            <person name="Markowitz V."/>
            <person name="Hugenholtz P."/>
            <person name="Klenk H.P."/>
            <person name="Kyrpides N.C."/>
        </authorList>
    </citation>
    <scope>NUCLEOTIDE SEQUENCE [LARGE SCALE GENOMIC DNA]</scope>
    <source>
        <strain evidence="3">ATCC 51198 / DSM 5511 / JCM 9101 / NCIMB 13204 / VKM B-1734 / 4k</strain>
    </source>
</reference>
<evidence type="ECO:0000313" key="2">
    <source>
        <dbReference type="EMBL" id="ADB59014.1"/>
    </source>
</evidence>
<dbReference type="STRING" id="543526.Htur_0113"/>
<accession>D2RTH1</accession>
<evidence type="ECO:0000256" key="1">
    <source>
        <dbReference type="SAM" id="Phobius"/>
    </source>
</evidence>
<protein>
    <recommendedName>
        <fullName evidence="4">DUF1850 domain-containing protein</fullName>
    </recommendedName>
</protein>
<dbReference type="eggNOG" id="arCOG02990">
    <property type="taxonomic scope" value="Archaea"/>
</dbReference>
<dbReference type="Pfam" id="PF08905">
    <property type="entry name" value="DUF1850"/>
    <property type="match status" value="1"/>
</dbReference>
<dbReference type="GeneID" id="8740676"/>
<gene>
    <name evidence="2" type="ordered locus">Htur_0113</name>
</gene>
<evidence type="ECO:0000313" key="3">
    <source>
        <dbReference type="Proteomes" id="UP000001903"/>
    </source>
</evidence>
<feature type="transmembrane region" description="Helical" evidence="1">
    <location>
        <begin position="7"/>
        <end position="28"/>
    </location>
</feature>